<proteinExistence type="predicted"/>
<organism evidence="1 2">
    <name type="scientific">Streblomastix strix</name>
    <dbReference type="NCBI Taxonomy" id="222440"/>
    <lineage>
        <taxon>Eukaryota</taxon>
        <taxon>Metamonada</taxon>
        <taxon>Preaxostyla</taxon>
        <taxon>Oxymonadida</taxon>
        <taxon>Streblomastigidae</taxon>
        <taxon>Streblomastix</taxon>
    </lineage>
</organism>
<evidence type="ECO:0000313" key="2">
    <source>
        <dbReference type="Proteomes" id="UP000324800"/>
    </source>
</evidence>
<reference evidence="1 2" key="1">
    <citation type="submission" date="2019-03" db="EMBL/GenBank/DDBJ databases">
        <title>Single cell metagenomics reveals metabolic interactions within the superorganism composed of flagellate Streblomastix strix and complex community of Bacteroidetes bacteria on its surface.</title>
        <authorList>
            <person name="Treitli S.C."/>
            <person name="Kolisko M."/>
            <person name="Husnik F."/>
            <person name="Keeling P."/>
            <person name="Hampl V."/>
        </authorList>
    </citation>
    <scope>NUCLEOTIDE SEQUENCE [LARGE SCALE GENOMIC DNA]</scope>
    <source>
        <strain evidence="1">ST1C</strain>
    </source>
</reference>
<dbReference type="EMBL" id="SNRW01000054">
    <property type="protein sequence ID" value="KAA6403844.1"/>
    <property type="molecule type" value="Genomic_DNA"/>
</dbReference>
<accession>A0A5J4X9N8</accession>
<dbReference type="Proteomes" id="UP000324800">
    <property type="component" value="Unassembled WGS sequence"/>
</dbReference>
<evidence type="ECO:0000313" key="1">
    <source>
        <dbReference type="EMBL" id="KAA6403844.1"/>
    </source>
</evidence>
<sequence length="157" mass="17651">MVKQQIKGRLRYVNLFDYQYETQYLHPNIYPANSKVDAKLTIVVTTETTQTIAGTKTFLSNISASGFVKSGKGDISVLLAGGGNNGVVQNAIWTTSTSGLIDIRIMSSEFDEALLDKAGLHDFPELYAYIRERYQQTDADRSYTNWRLNIIVICEKK</sequence>
<protein>
    <submittedName>
        <fullName evidence="1">Uncharacterized protein</fullName>
    </submittedName>
</protein>
<gene>
    <name evidence="1" type="ORF">EZS28_000637</name>
</gene>
<dbReference type="AlphaFoldDB" id="A0A5J4X9N8"/>
<name>A0A5J4X9N8_9EUKA</name>
<comment type="caution">
    <text evidence="1">The sequence shown here is derived from an EMBL/GenBank/DDBJ whole genome shotgun (WGS) entry which is preliminary data.</text>
</comment>
<dbReference type="Gene3D" id="6.10.140.2190">
    <property type="match status" value="1"/>
</dbReference>